<sequence length="82" mass="8902">MPSPDRSGGLSPTASRATALPANSSLYNRQAYFLSRLATIGIKTDQAQAYGLSADPEGNILQQVRTLSGDFIKYIPHKKLHQ</sequence>
<evidence type="ECO:0000313" key="1">
    <source>
        <dbReference type="EMBL" id="TXF89306.1"/>
    </source>
</evidence>
<name>A0A5C7FG58_9BACT</name>
<dbReference type="RefSeq" id="WP_147930832.1">
    <property type="nucleotide sequence ID" value="NZ_VOXD01000015.1"/>
</dbReference>
<dbReference type="AlphaFoldDB" id="A0A5C7FG58"/>
<comment type="caution">
    <text evidence="1">The sequence shown here is derived from an EMBL/GenBank/DDBJ whole genome shotgun (WGS) entry which is preliminary data.</text>
</comment>
<evidence type="ECO:0000313" key="2">
    <source>
        <dbReference type="Proteomes" id="UP000321907"/>
    </source>
</evidence>
<protein>
    <submittedName>
        <fullName evidence="1">Uncharacterized protein</fullName>
    </submittedName>
</protein>
<accession>A0A5C7FG58</accession>
<organism evidence="1 2">
    <name type="scientific">Neolewinella aurantiaca</name>
    <dbReference type="NCBI Taxonomy" id="2602767"/>
    <lineage>
        <taxon>Bacteria</taxon>
        <taxon>Pseudomonadati</taxon>
        <taxon>Bacteroidota</taxon>
        <taxon>Saprospiria</taxon>
        <taxon>Saprospirales</taxon>
        <taxon>Lewinellaceae</taxon>
        <taxon>Neolewinella</taxon>
    </lineage>
</organism>
<dbReference type="EMBL" id="VOXD01000015">
    <property type="protein sequence ID" value="TXF89306.1"/>
    <property type="molecule type" value="Genomic_DNA"/>
</dbReference>
<proteinExistence type="predicted"/>
<reference evidence="1 2" key="1">
    <citation type="submission" date="2019-08" db="EMBL/GenBank/DDBJ databases">
        <title>Lewinella sp. strain SSH13 Genome sequencing and assembly.</title>
        <authorList>
            <person name="Kim I."/>
        </authorList>
    </citation>
    <scope>NUCLEOTIDE SEQUENCE [LARGE SCALE GENOMIC DNA]</scope>
    <source>
        <strain evidence="1 2">SSH13</strain>
    </source>
</reference>
<keyword evidence="2" id="KW-1185">Reference proteome</keyword>
<dbReference type="Proteomes" id="UP000321907">
    <property type="component" value="Unassembled WGS sequence"/>
</dbReference>
<gene>
    <name evidence="1" type="ORF">FUA23_11205</name>
</gene>